<dbReference type="PANTHER" id="PTHR10695">
    <property type="entry name" value="DEPHOSPHO-COA KINASE-RELATED"/>
    <property type="match status" value="1"/>
</dbReference>
<proteinExistence type="inferred from homology"/>
<evidence type="ECO:0000256" key="8">
    <source>
        <dbReference type="HAMAP-Rule" id="MF_00376"/>
    </source>
</evidence>
<dbReference type="InterPro" id="IPR027417">
    <property type="entry name" value="P-loop_NTPase"/>
</dbReference>
<comment type="subcellular location">
    <subcellularLocation>
        <location evidence="8">Cytoplasm</location>
    </subcellularLocation>
</comment>
<evidence type="ECO:0000256" key="2">
    <source>
        <dbReference type="ARBA" id="ARBA00022490"/>
    </source>
</evidence>
<evidence type="ECO:0000313" key="10">
    <source>
        <dbReference type="EMBL" id="TGY14659.1"/>
    </source>
</evidence>
<keyword evidence="5 8" id="KW-0418">Kinase</keyword>
<name>A0A4S2BIU7_9LACO</name>
<sequence length="200" mass="22962">MTLVLGLTGGIATGKSTADKFFEEKNIPIVDCDEIAHNIMNVNKPAWKDIKEVFGEKYLNEDQTINRKKLGKLVFNDPTKMKILNEITHPRIFQEMESQIAQYKSEGYSLIIVDAPVLFESHSEKYYDKTLVISLPQDLQIKRLMARNNLTKEEALSRINSQMSLKEKEARATYVIENTGSVEDLYKKLNELLTKIKYEG</sequence>
<dbReference type="FunFam" id="3.40.50.300:FF:000991">
    <property type="entry name" value="Dephospho-CoA kinase"/>
    <property type="match status" value="1"/>
</dbReference>
<dbReference type="Gene3D" id="3.40.50.300">
    <property type="entry name" value="P-loop containing nucleotide triphosphate hydrolases"/>
    <property type="match status" value="1"/>
</dbReference>
<dbReference type="EMBL" id="SRYV01000010">
    <property type="protein sequence ID" value="TGY14659.1"/>
    <property type="molecule type" value="Genomic_DNA"/>
</dbReference>
<dbReference type="InterPro" id="IPR001977">
    <property type="entry name" value="Depp_CoAkinase"/>
</dbReference>
<dbReference type="GO" id="GO:0004140">
    <property type="term" value="F:dephospho-CoA kinase activity"/>
    <property type="evidence" value="ECO:0007669"/>
    <property type="project" value="UniProtKB-UniRule"/>
</dbReference>
<evidence type="ECO:0000256" key="1">
    <source>
        <dbReference type="ARBA" id="ARBA00009018"/>
    </source>
</evidence>
<dbReference type="PANTHER" id="PTHR10695:SF46">
    <property type="entry name" value="BIFUNCTIONAL COENZYME A SYNTHASE-RELATED"/>
    <property type="match status" value="1"/>
</dbReference>
<dbReference type="Proteomes" id="UP000309117">
    <property type="component" value="Unassembled WGS sequence"/>
</dbReference>
<dbReference type="GO" id="GO:0005524">
    <property type="term" value="F:ATP binding"/>
    <property type="evidence" value="ECO:0007669"/>
    <property type="project" value="UniProtKB-UniRule"/>
</dbReference>
<organism evidence="10 11">
    <name type="scientific">Lactobacillus intestinalis</name>
    <dbReference type="NCBI Taxonomy" id="151781"/>
    <lineage>
        <taxon>Bacteria</taxon>
        <taxon>Bacillati</taxon>
        <taxon>Bacillota</taxon>
        <taxon>Bacilli</taxon>
        <taxon>Lactobacillales</taxon>
        <taxon>Lactobacillaceae</taxon>
        <taxon>Lactobacillus</taxon>
    </lineage>
</organism>
<keyword evidence="6 8" id="KW-0067">ATP-binding</keyword>
<comment type="caution">
    <text evidence="10">The sequence shown here is derived from an EMBL/GenBank/DDBJ whole genome shotgun (WGS) entry which is preliminary data.</text>
</comment>
<dbReference type="UniPathway" id="UPA00241">
    <property type="reaction ID" value="UER00356"/>
</dbReference>
<evidence type="ECO:0000256" key="7">
    <source>
        <dbReference type="ARBA" id="ARBA00022993"/>
    </source>
</evidence>
<accession>A0A4S2BIU7</accession>
<evidence type="ECO:0000256" key="4">
    <source>
        <dbReference type="ARBA" id="ARBA00022741"/>
    </source>
</evidence>
<dbReference type="GO" id="GO:0015937">
    <property type="term" value="P:coenzyme A biosynthetic process"/>
    <property type="evidence" value="ECO:0007669"/>
    <property type="project" value="UniProtKB-UniRule"/>
</dbReference>
<evidence type="ECO:0000256" key="3">
    <source>
        <dbReference type="ARBA" id="ARBA00022679"/>
    </source>
</evidence>
<keyword evidence="3 8" id="KW-0808">Transferase</keyword>
<evidence type="ECO:0000256" key="9">
    <source>
        <dbReference type="NCBIfam" id="TIGR00152"/>
    </source>
</evidence>
<keyword evidence="2 8" id="KW-0963">Cytoplasm</keyword>
<keyword evidence="7 8" id="KW-0173">Coenzyme A biosynthesis</keyword>
<comment type="similarity">
    <text evidence="1 8">Belongs to the CoaE family.</text>
</comment>
<feature type="binding site" evidence="8">
    <location>
        <begin position="12"/>
        <end position="17"/>
    </location>
    <ligand>
        <name>ATP</name>
        <dbReference type="ChEBI" id="CHEBI:30616"/>
    </ligand>
</feature>
<comment type="function">
    <text evidence="8">Catalyzes the phosphorylation of the 3'-hydroxyl group of dephosphocoenzyme A to form coenzyme A.</text>
</comment>
<dbReference type="AlphaFoldDB" id="A0A4S2BIU7"/>
<dbReference type="Pfam" id="PF01121">
    <property type="entry name" value="CoaE"/>
    <property type="match status" value="1"/>
</dbReference>
<evidence type="ECO:0000313" key="11">
    <source>
        <dbReference type="Proteomes" id="UP000309117"/>
    </source>
</evidence>
<dbReference type="SUPFAM" id="SSF52540">
    <property type="entry name" value="P-loop containing nucleoside triphosphate hydrolases"/>
    <property type="match status" value="1"/>
</dbReference>
<dbReference type="NCBIfam" id="TIGR00152">
    <property type="entry name" value="dephospho-CoA kinase"/>
    <property type="match status" value="1"/>
</dbReference>
<evidence type="ECO:0000256" key="6">
    <source>
        <dbReference type="ARBA" id="ARBA00022840"/>
    </source>
</evidence>
<dbReference type="EC" id="2.7.1.24" evidence="8 9"/>
<gene>
    <name evidence="8" type="primary">coaE</name>
    <name evidence="10" type="ORF">E5351_06330</name>
</gene>
<keyword evidence="4 8" id="KW-0547">Nucleotide-binding</keyword>
<evidence type="ECO:0000256" key="5">
    <source>
        <dbReference type="ARBA" id="ARBA00022777"/>
    </source>
</evidence>
<comment type="pathway">
    <text evidence="8">Cofactor biosynthesis; coenzyme A biosynthesis; CoA from (R)-pantothenate: step 5/5.</text>
</comment>
<comment type="catalytic activity">
    <reaction evidence="8">
        <text>3'-dephospho-CoA + ATP = ADP + CoA + H(+)</text>
        <dbReference type="Rhea" id="RHEA:18245"/>
        <dbReference type="ChEBI" id="CHEBI:15378"/>
        <dbReference type="ChEBI" id="CHEBI:30616"/>
        <dbReference type="ChEBI" id="CHEBI:57287"/>
        <dbReference type="ChEBI" id="CHEBI:57328"/>
        <dbReference type="ChEBI" id="CHEBI:456216"/>
        <dbReference type="EC" id="2.7.1.24"/>
    </reaction>
</comment>
<dbReference type="HAMAP" id="MF_00376">
    <property type="entry name" value="Dephospho_CoA_kinase"/>
    <property type="match status" value="1"/>
</dbReference>
<protein>
    <recommendedName>
        <fullName evidence="8 9">Dephospho-CoA kinase</fullName>
        <ecNumber evidence="8 9">2.7.1.24</ecNumber>
    </recommendedName>
    <alternativeName>
        <fullName evidence="8">Dephosphocoenzyme A kinase</fullName>
    </alternativeName>
</protein>
<dbReference type="PROSITE" id="PS51219">
    <property type="entry name" value="DPCK"/>
    <property type="match status" value="1"/>
</dbReference>
<reference evidence="10 11" key="1">
    <citation type="submission" date="2019-04" db="EMBL/GenBank/DDBJ databases">
        <title>Microbes associate with the intestines of laboratory mice.</title>
        <authorList>
            <person name="Navarre W."/>
            <person name="Wong E."/>
            <person name="Huang K."/>
            <person name="Tropini C."/>
            <person name="Ng K."/>
            <person name="Yu B."/>
        </authorList>
    </citation>
    <scope>NUCLEOTIDE SEQUENCE [LARGE SCALE GENOMIC DNA]</scope>
    <source>
        <strain evidence="10 11">NM61_E11</strain>
    </source>
</reference>
<dbReference type="GO" id="GO:0005737">
    <property type="term" value="C:cytoplasm"/>
    <property type="evidence" value="ECO:0007669"/>
    <property type="project" value="UniProtKB-SubCell"/>
</dbReference>
<dbReference type="CDD" id="cd02022">
    <property type="entry name" value="DPCK"/>
    <property type="match status" value="1"/>
</dbReference>
<dbReference type="RefSeq" id="WP_004046153.1">
    <property type="nucleotide sequence ID" value="NZ_AQFR02000003.1"/>
</dbReference>